<evidence type="ECO:0000313" key="2">
    <source>
        <dbReference type="EMBL" id="CAJ1855428.1"/>
    </source>
</evidence>
<feature type="non-terminal residue" evidence="2">
    <location>
        <position position="1"/>
    </location>
</feature>
<reference evidence="2" key="1">
    <citation type="submission" date="2023-10" db="EMBL/GenBank/DDBJ databases">
        <authorList>
            <person name="Domelevo Entfellner J.-B."/>
        </authorList>
    </citation>
    <scope>NUCLEOTIDE SEQUENCE</scope>
</reference>
<organism evidence="2 3">
    <name type="scientific">Sphenostylis stenocarpa</name>
    <dbReference type="NCBI Taxonomy" id="92480"/>
    <lineage>
        <taxon>Eukaryota</taxon>
        <taxon>Viridiplantae</taxon>
        <taxon>Streptophyta</taxon>
        <taxon>Embryophyta</taxon>
        <taxon>Tracheophyta</taxon>
        <taxon>Spermatophyta</taxon>
        <taxon>Magnoliopsida</taxon>
        <taxon>eudicotyledons</taxon>
        <taxon>Gunneridae</taxon>
        <taxon>Pentapetalae</taxon>
        <taxon>rosids</taxon>
        <taxon>fabids</taxon>
        <taxon>Fabales</taxon>
        <taxon>Fabaceae</taxon>
        <taxon>Papilionoideae</taxon>
        <taxon>50 kb inversion clade</taxon>
        <taxon>NPAAA clade</taxon>
        <taxon>indigoferoid/millettioid clade</taxon>
        <taxon>Phaseoleae</taxon>
        <taxon>Sphenostylis</taxon>
    </lineage>
</organism>
<name>A0AA86VA23_9FABA</name>
<accession>A0AA86VA23</accession>
<protein>
    <submittedName>
        <fullName evidence="2">Uncharacterized protein</fullName>
    </submittedName>
</protein>
<evidence type="ECO:0000313" key="3">
    <source>
        <dbReference type="Proteomes" id="UP001189624"/>
    </source>
</evidence>
<evidence type="ECO:0000256" key="1">
    <source>
        <dbReference type="SAM" id="MobiDB-lite"/>
    </source>
</evidence>
<sequence>LPLCNNIILFLHQRQNKMGSSRRRLSFTTWRDQYFRYSFSRARLKSTTIDLGEGTIMHYLPPSLITTPTLPFFYSTTSERTSCGNGESDEDLIEPYEEIKRS</sequence>
<dbReference type="EMBL" id="OY731398">
    <property type="protein sequence ID" value="CAJ1855428.1"/>
    <property type="molecule type" value="Genomic_DNA"/>
</dbReference>
<dbReference type="Gramene" id="rna-AYBTSS11_LOCUS2028">
    <property type="protein sequence ID" value="CAJ1855428.1"/>
    <property type="gene ID" value="gene-AYBTSS11_LOCUS2028"/>
</dbReference>
<feature type="region of interest" description="Disordered" evidence="1">
    <location>
        <begin position="79"/>
        <end position="102"/>
    </location>
</feature>
<feature type="compositionally biased region" description="Acidic residues" evidence="1">
    <location>
        <begin position="87"/>
        <end position="96"/>
    </location>
</feature>
<dbReference type="Proteomes" id="UP001189624">
    <property type="component" value="Chromosome 1"/>
</dbReference>
<dbReference type="AlphaFoldDB" id="A0AA86VA23"/>
<gene>
    <name evidence="2" type="ORF">AYBTSS11_LOCUS2028</name>
</gene>
<keyword evidence="3" id="KW-1185">Reference proteome</keyword>
<proteinExistence type="predicted"/>